<dbReference type="GO" id="GO:0008726">
    <property type="term" value="F:alkanesulfonate monooxygenase activity"/>
    <property type="evidence" value="ECO:0007669"/>
    <property type="project" value="TreeGrafter"/>
</dbReference>
<evidence type="ECO:0000256" key="4">
    <source>
        <dbReference type="ARBA" id="ARBA00023033"/>
    </source>
</evidence>
<comment type="caution">
    <text evidence="6">The sequence shown here is derived from an EMBL/GenBank/DDBJ whole genome shotgun (WGS) entry which is preliminary data.</text>
</comment>
<proteinExistence type="predicted"/>
<keyword evidence="2" id="KW-0288">FMN</keyword>
<evidence type="ECO:0000259" key="5">
    <source>
        <dbReference type="Pfam" id="PF00296"/>
    </source>
</evidence>
<reference evidence="6 7" key="1">
    <citation type="submission" date="2017-09" db="EMBL/GenBank/DDBJ databases">
        <title>Large-scale bioinformatics analysis of Bacillus genomes uncovers conserved roles of natural products in bacterial physiology.</title>
        <authorList>
            <consortium name="Agbiome Team Llc"/>
            <person name="Bleich R.M."/>
            <person name="Grubbs K.J."/>
            <person name="Santa Maria K.C."/>
            <person name="Allen S.E."/>
            <person name="Farag S."/>
            <person name="Shank E.A."/>
            <person name="Bowers A."/>
        </authorList>
    </citation>
    <scope>NUCLEOTIDE SEQUENCE [LARGE SCALE GENOMIC DNA]</scope>
    <source>
        <strain evidence="6 7">AFS061806</strain>
    </source>
</reference>
<evidence type="ECO:0000313" key="6">
    <source>
        <dbReference type="EMBL" id="PFU38513.1"/>
    </source>
</evidence>
<dbReference type="InterPro" id="IPR036661">
    <property type="entry name" value="Luciferase-like_sf"/>
</dbReference>
<evidence type="ECO:0000313" key="7">
    <source>
        <dbReference type="Proteomes" id="UP000224076"/>
    </source>
</evidence>
<evidence type="ECO:0000256" key="1">
    <source>
        <dbReference type="ARBA" id="ARBA00022630"/>
    </source>
</evidence>
<accession>A0A2B3TT66</accession>
<keyword evidence="3" id="KW-0560">Oxidoreductase</keyword>
<evidence type="ECO:0000256" key="3">
    <source>
        <dbReference type="ARBA" id="ARBA00023002"/>
    </source>
</evidence>
<dbReference type="Proteomes" id="UP000224076">
    <property type="component" value="Unassembled WGS sequence"/>
</dbReference>
<name>A0A2B3TT66_BACCE</name>
<keyword evidence="4" id="KW-0503">Monooxygenase</keyword>
<keyword evidence="1" id="KW-0285">Flavoprotein</keyword>
<evidence type="ECO:0000256" key="2">
    <source>
        <dbReference type="ARBA" id="ARBA00022643"/>
    </source>
</evidence>
<dbReference type="PANTHER" id="PTHR42847">
    <property type="entry name" value="ALKANESULFONATE MONOOXYGENASE"/>
    <property type="match status" value="1"/>
</dbReference>
<dbReference type="PANTHER" id="PTHR42847:SF4">
    <property type="entry name" value="ALKANESULFONATE MONOOXYGENASE-RELATED"/>
    <property type="match status" value="1"/>
</dbReference>
<dbReference type="CDD" id="cd01094">
    <property type="entry name" value="Alkanesulfonate_monoxygenase"/>
    <property type="match status" value="1"/>
</dbReference>
<dbReference type="SUPFAM" id="SSF51679">
    <property type="entry name" value="Bacterial luciferase-like"/>
    <property type="match status" value="1"/>
</dbReference>
<sequence length="190" mass="21008">MGTSIGKREIELNYLKQIAEAVDLLGYHSVLVPTGKSCADPWIISSVLAAITKNIKFLVAVRPSVQTPTVLARMASSFERISNGRLLLNIVSGGVPSELAGDGVHLNHDQRYSLTDEFLEITKNILRGHSVDFDGDHFKVKNAELLFPTLQQPPIYFSGASRSAMEVAAKYADKYFMWGNPMPINLKMEK</sequence>
<protein>
    <recommendedName>
        <fullName evidence="5">Luciferase-like domain-containing protein</fullName>
    </recommendedName>
</protein>
<dbReference type="Pfam" id="PF00296">
    <property type="entry name" value="Bac_luciferase"/>
    <property type="match status" value="1"/>
</dbReference>
<dbReference type="AlphaFoldDB" id="A0A2B3TT66"/>
<dbReference type="InterPro" id="IPR050172">
    <property type="entry name" value="SsuD_RutA_monooxygenase"/>
</dbReference>
<feature type="domain" description="Luciferase-like" evidence="5">
    <location>
        <begin position="9"/>
        <end position="181"/>
    </location>
</feature>
<dbReference type="InterPro" id="IPR011251">
    <property type="entry name" value="Luciferase-like_dom"/>
</dbReference>
<dbReference type="Gene3D" id="3.20.20.30">
    <property type="entry name" value="Luciferase-like domain"/>
    <property type="match status" value="1"/>
</dbReference>
<dbReference type="GO" id="GO:0046306">
    <property type="term" value="P:alkanesulfonate catabolic process"/>
    <property type="evidence" value="ECO:0007669"/>
    <property type="project" value="TreeGrafter"/>
</dbReference>
<organism evidence="6 7">
    <name type="scientific">Bacillus cereus</name>
    <dbReference type="NCBI Taxonomy" id="1396"/>
    <lineage>
        <taxon>Bacteria</taxon>
        <taxon>Bacillati</taxon>
        <taxon>Bacillota</taxon>
        <taxon>Bacilli</taxon>
        <taxon>Bacillales</taxon>
        <taxon>Bacillaceae</taxon>
        <taxon>Bacillus</taxon>
        <taxon>Bacillus cereus group</taxon>
    </lineage>
</organism>
<dbReference type="EMBL" id="NVDG01000047">
    <property type="protein sequence ID" value="PFU38513.1"/>
    <property type="molecule type" value="Genomic_DNA"/>
</dbReference>
<dbReference type="RefSeq" id="WP_098666282.1">
    <property type="nucleotide sequence ID" value="NZ_NVDG01000047.1"/>
</dbReference>
<gene>
    <name evidence="6" type="ORF">COK86_25380</name>
</gene>